<feature type="region of interest" description="Disordered" evidence="1">
    <location>
        <begin position="339"/>
        <end position="376"/>
    </location>
</feature>
<dbReference type="Proteomes" id="UP000823749">
    <property type="component" value="Chromosome 13"/>
</dbReference>
<name>A0AAV6HXI9_9ERIC</name>
<organism evidence="2 3">
    <name type="scientific">Rhododendron griersonianum</name>
    <dbReference type="NCBI Taxonomy" id="479676"/>
    <lineage>
        <taxon>Eukaryota</taxon>
        <taxon>Viridiplantae</taxon>
        <taxon>Streptophyta</taxon>
        <taxon>Embryophyta</taxon>
        <taxon>Tracheophyta</taxon>
        <taxon>Spermatophyta</taxon>
        <taxon>Magnoliopsida</taxon>
        <taxon>eudicotyledons</taxon>
        <taxon>Gunneridae</taxon>
        <taxon>Pentapetalae</taxon>
        <taxon>asterids</taxon>
        <taxon>Ericales</taxon>
        <taxon>Ericaceae</taxon>
        <taxon>Ericoideae</taxon>
        <taxon>Rhodoreae</taxon>
        <taxon>Rhododendron</taxon>
    </lineage>
</organism>
<evidence type="ECO:0000313" key="2">
    <source>
        <dbReference type="EMBL" id="KAG5516757.1"/>
    </source>
</evidence>
<accession>A0AAV6HXI9</accession>
<dbReference type="AlphaFoldDB" id="A0AAV6HXI9"/>
<sequence length="376" mass="41428">MGWLTKIMKGSSHKISEGQYQAKYGDERIWVGPSTTDAWSDFETEDVEHAIALSLVEEDEKGKKGLHSNSVAEHCETLKAQAYRDAPTLLEYASSYKGVLRKKTKKKEEEPIVKKKAGPSETQGAGRGQKLPRVKLPTFRKPADYWFGLENESPRWRQSLGGSSARPTLDLMGGVDDSIKVEPGLAVTLLRGLALPKDVEQVPSELVLNFVEMCSHLVVQVGQAALKAYDKVTKVGAEREHYKSDQDTARQKKMEEKEKVKAADLKGYMAGINRAAKEYTKVARDIVNDELKLRLPDFYKLGYQAGAVAMVGVMVIELGTGFLNQLPAPMVPELDLPYTAEEWEPLPLEEDDEEGGAKATAEEQGESSGAELGKSG</sequence>
<evidence type="ECO:0000256" key="1">
    <source>
        <dbReference type="SAM" id="MobiDB-lite"/>
    </source>
</evidence>
<proteinExistence type="predicted"/>
<reference evidence="2 3" key="1">
    <citation type="submission" date="2020-08" db="EMBL/GenBank/DDBJ databases">
        <title>Plant Genome Project.</title>
        <authorList>
            <person name="Zhang R.-G."/>
        </authorList>
    </citation>
    <scope>NUCLEOTIDE SEQUENCE [LARGE SCALE GENOMIC DNA]</scope>
    <source>
        <strain evidence="2">WSP0</strain>
        <tissue evidence="2">Leaf</tissue>
    </source>
</reference>
<evidence type="ECO:0000313" key="3">
    <source>
        <dbReference type="Proteomes" id="UP000823749"/>
    </source>
</evidence>
<protein>
    <submittedName>
        <fullName evidence="2">Uncharacterized protein</fullName>
    </submittedName>
</protein>
<keyword evidence="3" id="KW-1185">Reference proteome</keyword>
<feature type="region of interest" description="Disordered" evidence="1">
    <location>
        <begin position="107"/>
        <end position="129"/>
    </location>
</feature>
<feature type="compositionally biased region" description="Acidic residues" evidence="1">
    <location>
        <begin position="341"/>
        <end position="354"/>
    </location>
</feature>
<gene>
    <name evidence="2" type="ORF">RHGRI_037484</name>
</gene>
<comment type="caution">
    <text evidence="2">The sequence shown here is derived from an EMBL/GenBank/DDBJ whole genome shotgun (WGS) entry which is preliminary data.</text>
</comment>
<dbReference type="EMBL" id="JACTNZ010000013">
    <property type="protein sequence ID" value="KAG5516757.1"/>
    <property type="molecule type" value="Genomic_DNA"/>
</dbReference>